<feature type="region of interest" description="Disordered" evidence="1">
    <location>
        <begin position="371"/>
        <end position="405"/>
    </location>
</feature>
<comment type="caution">
    <text evidence="2">The sequence shown here is derived from an EMBL/GenBank/DDBJ whole genome shotgun (WGS) entry which is preliminary data.</text>
</comment>
<dbReference type="OrthoDB" id="3255541at2759"/>
<protein>
    <recommendedName>
        <fullName evidence="4">F-box domain-containing protein</fullName>
    </recommendedName>
</protein>
<reference evidence="2" key="1">
    <citation type="submission" date="2020-11" db="EMBL/GenBank/DDBJ databases">
        <authorList>
            <consortium name="DOE Joint Genome Institute"/>
            <person name="Ahrendt S."/>
            <person name="Riley R."/>
            <person name="Andreopoulos W."/>
            <person name="Labutti K."/>
            <person name="Pangilinan J."/>
            <person name="Ruiz-Duenas F.J."/>
            <person name="Barrasa J.M."/>
            <person name="Sanchez-Garcia M."/>
            <person name="Camarero S."/>
            <person name="Miyauchi S."/>
            <person name="Serrano A."/>
            <person name="Linde D."/>
            <person name="Babiker R."/>
            <person name="Drula E."/>
            <person name="Ayuso-Fernandez I."/>
            <person name="Pacheco R."/>
            <person name="Padilla G."/>
            <person name="Ferreira P."/>
            <person name="Barriuso J."/>
            <person name="Kellner H."/>
            <person name="Castanera R."/>
            <person name="Alfaro M."/>
            <person name="Ramirez L."/>
            <person name="Pisabarro A.G."/>
            <person name="Kuo A."/>
            <person name="Tritt A."/>
            <person name="Lipzen A."/>
            <person name="He G."/>
            <person name="Yan M."/>
            <person name="Ng V."/>
            <person name="Cullen D."/>
            <person name="Martin F."/>
            <person name="Rosso M.-N."/>
            <person name="Henrissat B."/>
            <person name="Hibbett D."/>
            <person name="Martinez A.T."/>
            <person name="Grigoriev I.V."/>
        </authorList>
    </citation>
    <scope>NUCLEOTIDE SEQUENCE</scope>
    <source>
        <strain evidence="2">MF-IS2</strain>
    </source>
</reference>
<sequence length="405" mass="46518">MTMDQLQDLGTMQRRFALPKLIDLVCRRVRWNSVEVRGNTALLAALARTCRAWSDIALDNLWHTIFGISSLVRCMPQDLWCLERGVLTLRRPLIASDMHVLRKYASRVRVLDHKECPGSFVQAHASIYQVLMLFSNDCLLPRLEELCFCYPIDTVNGLSELIETVARNCHTDSLRNFKLFYPISSDVAFSTVLRPLLKFHELEHVDIGDFFATKLTNEEVAEIASSLPNIQSLSLPFRAKDIGPPFLDWDHSLPTLSILLALAKCTKLRNLSLEIDASDEAVRHILWKKLDKERIRNYSLRTLSVGWSPISHKEFVASFLSDVFPNLEDVDSSLAIGRDDERRYHRWQYIGRVLLPMFGWMREREYERMGGSAGSYNDTMEDEGGDWLDGGNWDRRSLTTGQDSF</sequence>
<proteinExistence type="predicted"/>
<dbReference type="InterPro" id="IPR032675">
    <property type="entry name" value="LRR_dom_sf"/>
</dbReference>
<keyword evidence="3" id="KW-1185">Reference proteome</keyword>
<name>A0A9P6C1H0_9AGAR</name>
<accession>A0A9P6C1H0</accession>
<dbReference type="SUPFAM" id="SSF52047">
    <property type="entry name" value="RNI-like"/>
    <property type="match status" value="1"/>
</dbReference>
<dbReference type="Gene3D" id="3.80.10.10">
    <property type="entry name" value="Ribonuclease Inhibitor"/>
    <property type="match status" value="1"/>
</dbReference>
<evidence type="ECO:0000256" key="1">
    <source>
        <dbReference type="SAM" id="MobiDB-lite"/>
    </source>
</evidence>
<organism evidence="2 3">
    <name type="scientific">Macrolepiota fuliginosa MF-IS2</name>
    <dbReference type="NCBI Taxonomy" id="1400762"/>
    <lineage>
        <taxon>Eukaryota</taxon>
        <taxon>Fungi</taxon>
        <taxon>Dikarya</taxon>
        <taxon>Basidiomycota</taxon>
        <taxon>Agaricomycotina</taxon>
        <taxon>Agaricomycetes</taxon>
        <taxon>Agaricomycetidae</taxon>
        <taxon>Agaricales</taxon>
        <taxon>Agaricineae</taxon>
        <taxon>Agaricaceae</taxon>
        <taxon>Macrolepiota</taxon>
    </lineage>
</organism>
<dbReference type="AlphaFoldDB" id="A0A9P6C1H0"/>
<evidence type="ECO:0008006" key="4">
    <source>
        <dbReference type="Google" id="ProtNLM"/>
    </source>
</evidence>
<evidence type="ECO:0000313" key="2">
    <source>
        <dbReference type="EMBL" id="KAF9445524.1"/>
    </source>
</evidence>
<dbReference type="EMBL" id="MU151296">
    <property type="protein sequence ID" value="KAF9445524.1"/>
    <property type="molecule type" value="Genomic_DNA"/>
</dbReference>
<dbReference type="Proteomes" id="UP000807342">
    <property type="component" value="Unassembled WGS sequence"/>
</dbReference>
<evidence type="ECO:0000313" key="3">
    <source>
        <dbReference type="Proteomes" id="UP000807342"/>
    </source>
</evidence>
<gene>
    <name evidence="2" type="ORF">P691DRAFT_785108</name>
</gene>